<evidence type="ECO:0000256" key="1">
    <source>
        <dbReference type="SAM" id="MobiDB-lite"/>
    </source>
</evidence>
<evidence type="ECO:0000313" key="3">
    <source>
        <dbReference type="Proteomes" id="UP000006738"/>
    </source>
</evidence>
<name>A3NVJ3_BURP0</name>
<sequence length="80" mass="8972">MRRAVSANAGRRHARRLARRASQRGAARRGNVETRGDDQFIASARFRRSTRAAPVPDARHAARPRCNAPRHSWQARCVAS</sequence>
<organism evidence="2 3">
    <name type="scientific">Burkholderia pseudomallei (strain 1106a)</name>
    <dbReference type="NCBI Taxonomy" id="357348"/>
    <lineage>
        <taxon>Bacteria</taxon>
        <taxon>Pseudomonadati</taxon>
        <taxon>Pseudomonadota</taxon>
        <taxon>Betaproteobacteria</taxon>
        <taxon>Burkholderiales</taxon>
        <taxon>Burkholderiaceae</taxon>
        <taxon>Burkholderia</taxon>
        <taxon>pseudomallei group</taxon>
    </lineage>
</organism>
<feature type="region of interest" description="Disordered" evidence="1">
    <location>
        <begin position="49"/>
        <end position="80"/>
    </location>
</feature>
<dbReference type="EMBL" id="CP000572">
    <property type="protein sequence ID" value="ABN91375.1"/>
    <property type="molecule type" value="Genomic_DNA"/>
</dbReference>
<dbReference type="KEGG" id="bpl:BURPS1106A_2099"/>
<evidence type="ECO:0000313" key="2">
    <source>
        <dbReference type="EMBL" id="ABN91375.1"/>
    </source>
</evidence>
<dbReference type="HOGENOM" id="CLU_195828_0_0_4"/>
<dbReference type="AlphaFoldDB" id="A3NVJ3"/>
<feature type="compositionally biased region" description="Basic residues" evidence="1">
    <location>
        <begin position="10"/>
        <end position="22"/>
    </location>
</feature>
<feature type="region of interest" description="Disordered" evidence="1">
    <location>
        <begin position="1"/>
        <end position="36"/>
    </location>
</feature>
<accession>A3NVJ3</accession>
<dbReference type="Proteomes" id="UP000006738">
    <property type="component" value="Chromosome I"/>
</dbReference>
<proteinExistence type="predicted"/>
<protein>
    <submittedName>
        <fullName evidence="2">Uncharacterized protein</fullName>
    </submittedName>
</protein>
<gene>
    <name evidence="2" type="ordered locus">BURPS1106A_2099</name>
</gene>
<reference evidence="2 3" key="1">
    <citation type="submission" date="2007-02" db="EMBL/GenBank/DDBJ databases">
        <authorList>
            <person name="DeShazer D."/>
            <person name="Woods D.E."/>
            <person name="Nierman W.C."/>
        </authorList>
    </citation>
    <scope>NUCLEOTIDE SEQUENCE [LARGE SCALE GENOMIC DNA]</scope>
    <source>
        <strain evidence="2 3">1106a</strain>
    </source>
</reference>